<evidence type="ECO:0000259" key="1">
    <source>
        <dbReference type="Pfam" id="PF03161"/>
    </source>
</evidence>
<evidence type="ECO:0000313" key="2">
    <source>
        <dbReference type="EMBL" id="QWC53704.1"/>
    </source>
</evidence>
<proteinExistence type="predicted"/>
<keyword evidence="2" id="KW-0540">Nuclease</keyword>
<dbReference type="Pfam" id="PF03161">
    <property type="entry name" value="LAGLIDADG_2"/>
    <property type="match status" value="1"/>
</dbReference>
<dbReference type="InterPro" id="IPR004860">
    <property type="entry name" value="LAGLIDADG_dom"/>
</dbReference>
<dbReference type="AlphaFoldDB" id="A0A8E8L899"/>
<name>A0A8E8L899_9AGAM</name>
<dbReference type="GO" id="GO:0004519">
    <property type="term" value="F:endonuclease activity"/>
    <property type="evidence" value="ECO:0007669"/>
    <property type="project" value="UniProtKB-KW"/>
</dbReference>
<feature type="domain" description="Homing endonuclease LAGLIDADG" evidence="1">
    <location>
        <begin position="26"/>
        <end position="218"/>
    </location>
</feature>
<sequence>MSSLPFIMARYGAISRIGPHNIKPLEIIIGGMLAYFWSHKIPGKTLPSVRFNIEQSIKNSGYIFHLWRILAELGYIGPAEPALYLKAANKKSLKSNVYSNPMEMASQFNFRLSLFTFTSLVWIHDGFYHNVDGKQVKRVPEWIHLYLTPLAIAHWFMQDGSRQAGQGVSLATHSFSHEDNVRLAELLTSMYGLKTSVIRTGKEGQWRISIWKRSMPDFVRIVSPHMCPTMHYKLEGYI</sequence>
<accession>A0A8E8L899</accession>
<protein>
    <submittedName>
        <fullName evidence="2">LAGLIDADG homing endonuclease</fullName>
    </submittedName>
</protein>
<gene>
    <name evidence="2" type="primary">mbg5</name>
</gene>
<keyword evidence="2" id="KW-0255">Endonuclease</keyword>
<dbReference type="EMBL" id="MW995475">
    <property type="protein sequence ID" value="QWC53704.1"/>
    <property type="molecule type" value="Genomic_DNA"/>
</dbReference>
<reference evidence="2" key="1">
    <citation type="submission" date="2021-04" db="EMBL/GenBank/DDBJ databases">
        <title>Mitogenome analysis reveals the evolution and host adaptation in Rhizoctonia solani.</title>
        <authorList>
            <person name="Zheng A."/>
            <person name="Lin R."/>
            <person name="Xia Y."/>
            <person name="Zhang D."/>
            <person name="Xiang X."/>
            <person name="Niu X."/>
            <person name="Liu Y."/>
            <person name="Jiang L."/>
            <person name="Wang X."/>
        </authorList>
    </citation>
    <scope>NUCLEOTIDE SEQUENCE</scope>
    <source>
        <strain evidence="2">AG1-IB</strain>
    </source>
</reference>
<keyword evidence="2" id="KW-0496">Mitochondrion</keyword>
<organism evidence="2">
    <name type="scientific">Rhizoctonia solani</name>
    <dbReference type="NCBI Taxonomy" id="456999"/>
    <lineage>
        <taxon>Eukaryota</taxon>
        <taxon>Fungi</taxon>
        <taxon>Dikarya</taxon>
        <taxon>Basidiomycota</taxon>
        <taxon>Agaricomycotina</taxon>
        <taxon>Agaricomycetes</taxon>
        <taxon>Cantharellales</taxon>
        <taxon>Ceratobasidiaceae</taxon>
        <taxon>Rhizoctonia</taxon>
    </lineage>
</organism>
<keyword evidence="2" id="KW-0378">Hydrolase</keyword>
<geneLocation type="mitochondrion" evidence="2"/>